<reference evidence="1" key="1">
    <citation type="submission" date="2021-06" db="EMBL/GenBank/DDBJ databases">
        <authorList>
            <person name="Kallberg Y."/>
            <person name="Tangrot J."/>
            <person name="Rosling A."/>
        </authorList>
    </citation>
    <scope>NUCLEOTIDE SEQUENCE</scope>
    <source>
        <strain evidence="1">CL356</strain>
    </source>
</reference>
<dbReference type="EMBL" id="CAJVPT010008721">
    <property type="protein sequence ID" value="CAG8554672.1"/>
    <property type="molecule type" value="Genomic_DNA"/>
</dbReference>
<feature type="non-terminal residue" evidence="1">
    <location>
        <position position="251"/>
    </location>
</feature>
<accession>A0ACA9LWS5</accession>
<protein>
    <submittedName>
        <fullName evidence="1">5744_t:CDS:1</fullName>
    </submittedName>
</protein>
<name>A0ACA9LWS5_9GLOM</name>
<evidence type="ECO:0000313" key="2">
    <source>
        <dbReference type="Proteomes" id="UP000789525"/>
    </source>
</evidence>
<keyword evidence="2" id="KW-1185">Reference proteome</keyword>
<evidence type="ECO:0000313" key="1">
    <source>
        <dbReference type="EMBL" id="CAG8554672.1"/>
    </source>
</evidence>
<organism evidence="1 2">
    <name type="scientific">Acaulospora colombiana</name>
    <dbReference type="NCBI Taxonomy" id="27376"/>
    <lineage>
        <taxon>Eukaryota</taxon>
        <taxon>Fungi</taxon>
        <taxon>Fungi incertae sedis</taxon>
        <taxon>Mucoromycota</taxon>
        <taxon>Glomeromycotina</taxon>
        <taxon>Glomeromycetes</taxon>
        <taxon>Diversisporales</taxon>
        <taxon>Acaulosporaceae</taxon>
        <taxon>Acaulospora</taxon>
    </lineage>
</organism>
<sequence>MGEYEYDGDRLLLGPFGIMIGERPLPDSLGIMIGERLLRVPLAIMIGRGLLLRRVMLLAGERLLRDSQTILTGERLLEREFKVYLTGERGWDLVERRGEYECLLEPGATKMGESSPRAPRGGIENSVYSYNGENGSDSDVPSLLESGESNLIGDLEDPILALRRRGEALWTGDRLRDAQEDILLGDRERLRRNLGTMGERERKRLRGDVRRYSLYPCFSESANASSADVTELANEYVVPNLSIRALVSGVE</sequence>
<proteinExistence type="predicted"/>
<gene>
    <name evidence="1" type="ORF">ACOLOM_LOCUS4994</name>
</gene>
<comment type="caution">
    <text evidence="1">The sequence shown here is derived from an EMBL/GenBank/DDBJ whole genome shotgun (WGS) entry which is preliminary data.</text>
</comment>
<dbReference type="Proteomes" id="UP000789525">
    <property type="component" value="Unassembled WGS sequence"/>
</dbReference>